<protein>
    <submittedName>
        <fullName evidence="1">Uncharacterized protein</fullName>
    </submittedName>
</protein>
<sequence>MTMSTHRSNAVLLPAHPPRRVAMRLNVTALTKPKTTLDLDINADDGYILSDLSDSNIQDCLLPTPTPLFESTRSRRLRLKVKRPPMPRKVSGPPLGSISPTCSGFRFPDLCDISPKSPTSAKAQFKAFFDTIRARELRKAPATPTPASKLPVSTRPAPPPTTPLRQQPAPSTPHQPPTPVTPPSKRPVLRVQTKTTPQPPMESPILLVTRSAQPSPRTPDAGRFRPSGRLPKRSPIPIWPEEYYSSPHAIAIASH</sequence>
<keyword evidence="2" id="KW-1185">Reference proteome</keyword>
<gene>
    <name evidence="1" type="ORF">BV25DRAFT_1901029</name>
</gene>
<comment type="caution">
    <text evidence="1">The sequence shown here is derived from an EMBL/GenBank/DDBJ whole genome shotgun (WGS) entry which is preliminary data.</text>
</comment>
<proteinExistence type="predicted"/>
<dbReference type="Proteomes" id="UP000814140">
    <property type="component" value="Unassembled WGS sequence"/>
</dbReference>
<name>A0ACB8SWT2_9AGAM</name>
<dbReference type="EMBL" id="MU277218">
    <property type="protein sequence ID" value="KAI0060595.1"/>
    <property type="molecule type" value="Genomic_DNA"/>
</dbReference>
<accession>A0ACB8SWT2</accession>
<organism evidence="1 2">
    <name type="scientific">Artomyces pyxidatus</name>
    <dbReference type="NCBI Taxonomy" id="48021"/>
    <lineage>
        <taxon>Eukaryota</taxon>
        <taxon>Fungi</taxon>
        <taxon>Dikarya</taxon>
        <taxon>Basidiomycota</taxon>
        <taxon>Agaricomycotina</taxon>
        <taxon>Agaricomycetes</taxon>
        <taxon>Russulales</taxon>
        <taxon>Auriscalpiaceae</taxon>
        <taxon>Artomyces</taxon>
    </lineage>
</organism>
<reference evidence="1" key="1">
    <citation type="submission" date="2021-03" db="EMBL/GenBank/DDBJ databases">
        <authorList>
            <consortium name="DOE Joint Genome Institute"/>
            <person name="Ahrendt S."/>
            <person name="Looney B.P."/>
            <person name="Miyauchi S."/>
            <person name="Morin E."/>
            <person name="Drula E."/>
            <person name="Courty P.E."/>
            <person name="Chicoki N."/>
            <person name="Fauchery L."/>
            <person name="Kohler A."/>
            <person name="Kuo A."/>
            <person name="Labutti K."/>
            <person name="Pangilinan J."/>
            <person name="Lipzen A."/>
            <person name="Riley R."/>
            <person name="Andreopoulos W."/>
            <person name="He G."/>
            <person name="Johnson J."/>
            <person name="Barry K.W."/>
            <person name="Grigoriev I.V."/>
            <person name="Nagy L."/>
            <person name="Hibbett D."/>
            <person name="Henrissat B."/>
            <person name="Matheny P.B."/>
            <person name="Labbe J."/>
            <person name="Martin F."/>
        </authorList>
    </citation>
    <scope>NUCLEOTIDE SEQUENCE</scope>
    <source>
        <strain evidence="1">HHB10654</strain>
    </source>
</reference>
<evidence type="ECO:0000313" key="1">
    <source>
        <dbReference type="EMBL" id="KAI0060595.1"/>
    </source>
</evidence>
<reference evidence="1" key="2">
    <citation type="journal article" date="2022" name="New Phytol.">
        <title>Evolutionary transition to the ectomycorrhizal habit in the genomes of a hyperdiverse lineage of mushroom-forming fungi.</title>
        <authorList>
            <person name="Looney B."/>
            <person name="Miyauchi S."/>
            <person name="Morin E."/>
            <person name="Drula E."/>
            <person name="Courty P.E."/>
            <person name="Kohler A."/>
            <person name="Kuo A."/>
            <person name="LaButti K."/>
            <person name="Pangilinan J."/>
            <person name="Lipzen A."/>
            <person name="Riley R."/>
            <person name="Andreopoulos W."/>
            <person name="He G."/>
            <person name="Johnson J."/>
            <person name="Nolan M."/>
            <person name="Tritt A."/>
            <person name="Barry K.W."/>
            <person name="Grigoriev I.V."/>
            <person name="Nagy L.G."/>
            <person name="Hibbett D."/>
            <person name="Henrissat B."/>
            <person name="Matheny P.B."/>
            <person name="Labbe J."/>
            <person name="Martin F.M."/>
        </authorList>
    </citation>
    <scope>NUCLEOTIDE SEQUENCE</scope>
    <source>
        <strain evidence="1">HHB10654</strain>
    </source>
</reference>
<evidence type="ECO:0000313" key="2">
    <source>
        <dbReference type="Proteomes" id="UP000814140"/>
    </source>
</evidence>